<feature type="transmembrane region" description="Helical" evidence="1">
    <location>
        <begin position="67"/>
        <end position="89"/>
    </location>
</feature>
<dbReference type="SMART" id="SM00267">
    <property type="entry name" value="GGDEF"/>
    <property type="match status" value="1"/>
</dbReference>
<dbReference type="PATRIC" id="fig|1286171.3.peg.2179"/>
<sequence length="556" mass="63727">MNKASEFNLYSALPLMIAMYVTSYLAWLLFSSGEAGMVVGDFFSLAGDAGALALLVYACRHVKHNKAYWLMMMLSVLFFFLGDAVWVYHEVLMRQEIPEWSTSYIFYSLNSLFLMLSTIILAFKEKGKWDSLQLLMDSITVLCIFTYISWLLFFKGILPSLKIMSASEWRTVISVMLDFIALSGFLILTVSRSDSIFPRRVYFLLLSGIAIFCVADAVYYHQVLRDSYMSSNIVDLFWYISVLLIGASGYYMQHMEKGGVHHVHIADAEMAAVKDHTWIMLIPLGVIFITNYRDFKTIAFFSGLVLLHHLMTRHIKISAQNAKLLVHQKELNNSLKVRMEETNQLNEQLCEKIREIHHLNENLELMIAERTYELKAKNAKLDILANCDPLTCLPNRRNFLRSLDSYLSRAEVSKERFALLFIDIDRFKEINDTYGHSVGDKVLVQASKRMSMSLRSGDFIARHGGDEFIAIIDRLYEKDDILPVIKRIRESFELPLKIEGHRIQIGLSVGAAVYPYDGTDKISLLKCADSNMYLDKFTEVDDVSIGLQQRTTDFSS</sequence>
<dbReference type="PROSITE" id="PS50887">
    <property type="entry name" value="GGDEF"/>
    <property type="match status" value="1"/>
</dbReference>
<dbReference type="InterPro" id="IPR029787">
    <property type="entry name" value="Nucleotide_cyclase"/>
</dbReference>
<dbReference type="OrthoDB" id="9762141at2"/>
<feature type="transmembrane region" description="Helical" evidence="1">
    <location>
        <begin position="169"/>
        <end position="189"/>
    </location>
</feature>
<dbReference type="RefSeq" id="WP_025436433.1">
    <property type="nucleotide sequence ID" value="NZ_CP007453.1"/>
</dbReference>
<dbReference type="AlphaFoldDB" id="W8T9B2"/>
<dbReference type="HOGENOM" id="CLU_489790_0_0_9"/>
<dbReference type="Proteomes" id="UP000019591">
    <property type="component" value="Plasmid EAL2_808p"/>
</dbReference>
<organism evidence="3 4">
    <name type="scientific">Peptoclostridium acidaminophilum DSM 3953</name>
    <dbReference type="NCBI Taxonomy" id="1286171"/>
    <lineage>
        <taxon>Bacteria</taxon>
        <taxon>Bacillati</taxon>
        <taxon>Bacillota</taxon>
        <taxon>Clostridia</taxon>
        <taxon>Peptostreptococcales</taxon>
        <taxon>Peptoclostridiaceae</taxon>
        <taxon>Peptoclostridium</taxon>
    </lineage>
</organism>
<accession>W8T9B2</accession>
<feature type="transmembrane region" description="Helical" evidence="1">
    <location>
        <begin position="233"/>
        <end position="252"/>
    </location>
</feature>
<dbReference type="EMBL" id="CP007453">
    <property type="protein sequence ID" value="AHM57510.1"/>
    <property type="molecule type" value="Genomic_DNA"/>
</dbReference>
<dbReference type="eggNOG" id="COG5001">
    <property type="taxonomic scope" value="Bacteria"/>
</dbReference>
<dbReference type="SUPFAM" id="SSF55073">
    <property type="entry name" value="Nucleotide cyclase"/>
    <property type="match status" value="1"/>
</dbReference>
<feature type="transmembrane region" description="Helical" evidence="1">
    <location>
        <begin position="135"/>
        <end position="157"/>
    </location>
</feature>
<evidence type="ECO:0000259" key="2">
    <source>
        <dbReference type="PROSITE" id="PS50887"/>
    </source>
</evidence>
<keyword evidence="1" id="KW-0812">Transmembrane</keyword>
<evidence type="ECO:0000256" key="1">
    <source>
        <dbReference type="SAM" id="Phobius"/>
    </source>
</evidence>
<keyword evidence="3" id="KW-0614">Plasmid</keyword>
<keyword evidence="1" id="KW-0472">Membrane</keyword>
<dbReference type="Pfam" id="PF00990">
    <property type="entry name" value="GGDEF"/>
    <property type="match status" value="1"/>
</dbReference>
<dbReference type="InterPro" id="IPR000160">
    <property type="entry name" value="GGDEF_dom"/>
</dbReference>
<geneLocation type="plasmid" evidence="3 4">
    <name>EAL2_808p</name>
</geneLocation>
<evidence type="ECO:0000313" key="4">
    <source>
        <dbReference type="Proteomes" id="UP000019591"/>
    </source>
</evidence>
<dbReference type="PANTHER" id="PTHR46663">
    <property type="entry name" value="DIGUANYLATE CYCLASE DGCT-RELATED"/>
    <property type="match status" value="1"/>
</dbReference>
<feature type="transmembrane region" description="Helical" evidence="1">
    <location>
        <begin position="42"/>
        <end position="60"/>
    </location>
</feature>
<gene>
    <name evidence="3" type="primary">ykoW</name>
    <name evidence="3" type="ORF">EAL2_808p00030</name>
</gene>
<reference evidence="3 4" key="1">
    <citation type="journal article" date="2014" name="Genome Announc.">
        <title>Complete Genome Sequence of Amino Acid-Utilizing Eubacterium acidaminophilum al-2 (DSM 3953).</title>
        <authorList>
            <person name="Poehlein A."/>
            <person name="Andreesen J.R."/>
            <person name="Daniel R."/>
        </authorList>
    </citation>
    <scope>NUCLEOTIDE SEQUENCE [LARGE SCALE GENOMIC DNA]</scope>
    <source>
        <strain evidence="3 4">DSM 3953</strain>
        <plasmid evidence="4">Plasmid EAL2_808p</plasmid>
    </source>
</reference>
<keyword evidence="1" id="KW-1133">Transmembrane helix</keyword>
<feature type="transmembrane region" description="Helical" evidence="1">
    <location>
        <begin position="201"/>
        <end position="221"/>
    </location>
</feature>
<protein>
    <submittedName>
        <fullName evidence="3">Signaling protein YkoW</fullName>
    </submittedName>
</protein>
<dbReference type="KEGG" id="eac:EAL2_808p00030"/>
<evidence type="ECO:0000313" key="3">
    <source>
        <dbReference type="EMBL" id="AHM57510.1"/>
    </source>
</evidence>
<dbReference type="CDD" id="cd01949">
    <property type="entry name" value="GGDEF"/>
    <property type="match status" value="1"/>
</dbReference>
<feature type="transmembrane region" description="Helical" evidence="1">
    <location>
        <begin position="104"/>
        <end position="123"/>
    </location>
</feature>
<keyword evidence="4" id="KW-1185">Reference proteome</keyword>
<feature type="transmembrane region" description="Helical" evidence="1">
    <location>
        <begin position="7"/>
        <end position="30"/>
    </location>
</feature>
<dbReference type="Gene3D" id="3.30.70.270">
    <property type="match status" value="1"/>
</dbReference>
<proteinExistence type="predicted"/>
<dbReference type="InterPro" id="IPR052163">
    <property type="entry name" value="DGC-Regulatory_Protein"/>
</dbReference>
<dbReference type="InterPro" id="IPR043128">
    <property type="entry name" value="Rev_trsase/Diguanyl_cyclase"/>
</dbReference>
<name>W8T9B2_PEPAC</name>
<dbReference type="NCBIfam" id="TIGR00254">
    <property type="entry name" value="GGDEF"/>
    <property type="match status" value="1"/>
</dbReference>
<feature type="domain" description="GGDEF" evidence="2">
    <location>
        <begin position="415"/>
        <end position="548"/>
    </location>
</feature>
<dbReference type="PANTHER" id="PTHR46663:SF2">
    <property type="entry name" value="GGDEF DOMAIN-CONTAINING PROTEIN"/>
    <property type="match status" value="1"/>
</dbReference>